<dbReference type="InterPro" id="IPR036182">
    <property type="entry name" value="PCuAC_sf"/>
</dbReference>
<proteinExistence type="predicted"/>
<name>A0A9Q3YKZ5_9GAMM</name>
<gene>
    <name evidence="2" type="ORF">LL252_01725</name>
</gene>
<protein>
    <submittedName>
        <fullName evidence="2">Copper chaperone PCu(A)C</fullName>
    </submittedName>
</protein>
<evidence type="ECO:0000313" key="2">
    <source>
        <dbReference type="EMBL" id="MCC4307277.1"/>
    </source>
</evidence>
<dbReference type="InterPro" id="IPR007410">
    <property type="entry name" value="LpqE-like"/>
</dbReference>
<organism evidence="2 3">
    <name type="scientific">Alloalcanivorax marinus</name>
    <dbReference type="NCBI Taxonomy" id="1177169"/>
    <lineage>
        <taxon>Bacteria</taxon>
        <taxon>Pseudomonadati</taxon>
        <taxon>Pseudomonadota</taxon>
        <taxon>Gammaproteobacteria</taxon>
        <taxon>Oceanospirillales</taxon>
        <taxon>Alcanivoracaceae</taxon>
        <taxon>Alloalcanivorax</taxon>
    </lineage>
</organism>
<accession>A0A9Q3YKZ5</accession>
<dbReference type="RefSeq" id="WP_228232474.1">
    <property type="nucleotide sequence ID" value="NZ_JAJGNA010000001.1"/>
</dbReference>
<dbReference type="SUPFAM" id="SSF110087">
    <property type="entry name" value="DR1885-like metal-binding protein"/>
    <property type="match status" value="1"/>
</dbReference>
<dbReference type="AlphaFoldDB" id="A0A9Q3YKZ5"/>
<dbReference type="PANTHER" id="PTHR36302:SF1">
    <property type="entry name" value="COPPER CHAPERONE PCU(A)C"/>
    <property type="match status" value="1"/>
</dbReference>
<keyword evidence="1" id="KW-0732">Signal</keyword>
<reference evidence="2" key="1">
    <citation type="submission" date="2021-10" db="EMBL/GenBank/DDBJ databases">
        <title>The diversity and Nitrogen Metabolism of Culturable Nitrate-Utilizing Bacteria Within the Oxygen Minimum Zone of the Changjiang (Yangtze River)Estuary.</title>
        <authorList>
            <person name="Zhang D."/>
            <person name="Zheng J."/>
            <person name="Liu S."/>
            <person name="He W."/>
        </authorList>
    </citation>
    <scope>NUCLEOTIDE SEQUENCE</scope>
    <source>
        <strain evidence="2">FXH-223</strain>
    </source>
</reference>
<comment type="caution">
    <text evidence="2">The sequence shown here is derived from an EMBL/GenBank/DDBJ whole genome shotgun (WGS) entry which is preliminary data.</text>
</comment>
<feature type="chain" id="PRO_5040480266" evidence="1">
    <location>
        <begin position="25"/>
        <end position="147"/>
    </location>
</feature>
<dbReference type="InterPro" id="IPR058248">
    <property type="entry name" value="Lxx211020-like"/>
</dbReference>
<dbReference type="Gene3D" id="2.60.40.1890">
    <property type="entry name" value="PCu(A)C copper chaperone"/>
    <property type="match status" value="1"/>
</dbReference>
<dbReference type="Proteomes" id="UP001108027">
    <property type="component" value="Unassembled WGS sequence"/>
</dbReference>
<evidence type="ECO:0000256" key="1">
    <source>
        <dbReference type="SAM" id="SignalP"/>
    </source>
</evidence>
<dbReference type="PANTHER" id="PTHR36302">
    <property type="entry name" value="BLR7088 PROTEIN"/>
    <property type="match status" value="1"/>
</dbReference>
<dbReference type="Pfam" id="PF04314">
    <property type="entry name" value="PCuAC"/>
    <property type="match status" value="1"/>
</dbReference>
<keyword evidence="3" id="KW-1185">Reference proteome</keyword>
<dbReference type="EMBL" id="JAJGNA010000001">
    <property type="protein sequence ID" value="MCC4307277.1"/>
    <property type="molecule type" value="Genomic_DNA"/>
</dbReference>
<evidence type="ECO:0000313" key="3">
    <source>
        <dbReference type="Proteomes" id="UP001108027"/>
    </source>
</evidence>
<sequence>MMYKAFFNGLAGTALLALAGAASAGDLVLENAWLRAVPPVSPTMAGYFTLRNEGDRPVELKGARTGIAGMAMMHDTETTEDGQARMVHLSGITLEPGDQATFAPGGKHLMLMKVASIPEAGEEVEICLTFADHDDLCSDFPVRREAP</sequence>
<feature type="signal peptide" evidence="1">
    <location>
        <begin position="1"/>
        <end position="24"/>
    </location>
</feature>